<keyword evidence="5" id="KW-1185">Reference proteome</keyword>
<dbReference type="InterPro" id="IPR050518">
    <property type="entry name" value="Rpo3/RPB3_RNA_Pol_subunit"/>
</dbReference>
<evidence type="ECO:0000256" key="1">
    <source>
        <dbReference type="ARBA" id="ARBA00022478"/>
    </source>
</evidence>
<dbReference type="Pfam" id="PF01193">
    <property type="entry name" value="RNA_pol_L"/>
    <property type="match status" value="1"/>
</dbReference>
<protein>
    <recommendedName>
        <fullName evidence="3">DNA-directed RNA polymerase RpoA/D/Rpb3-type domain-containing protein</fullName>
    </recommendedName>
</protein>
<evidence type="ECO:0000259" key="3">
    <source>
        <dbReference type="Pfam" id="PF01193"/>
    </source>
</evidence>
<reference evidence="4 5" key="1">
    <citation type="submission" date="2014-04" db="EMBL/GenBank/DDBJ databases">
        <authorList>
            <consortium name="DOE Joint Genome Institute"/>
            <person name="Kuo A."/>
            <person name="Kohler A."/>
            <person name="Costa M.D."/>
            <person name="Nagy L.G."/>
            <person name="Floudas D."/>
            <person name="Copeland A."/>
            <person name="Barry K.W."/>
            <person name="Cichocki N."/>
            <person name="Veneault-Fourrey C."/>
            <person name="LaButti K."/>
            <person name="Lindquist E.A."/>
            <person name="Lipzen A."/>
            <person name="Lundell T."/>
            <person name="Morin E."/>
            <person name="Murat C."/>
            <person name="Sun H."/>
            <person name="Tunlid A."/>
            <person name="Henrissat B."/>
            <person name="Grigoriev I.V."/>
            <person name="Hibbett D.S."/>
            <person name="Martin F."/>
            <person name="Nordberg H.P."/>
            <person name="Cantor M.N."/>
            <person name="Hua S.X."/>
        </authorList>
    </citation>
    <scope>NUCLEOTIDE SEQUENCE [LARGE SCALE GENOMIC DNA]</scope>
    <source>
        <strain evidence="4 5">441</strain>
    </source>
</reference>
<reference evidence="5" key="2">
    <citation type="submission" date="2015-01" db="EMBL/GenBank/DDBJ databases">
        <title>Evolutionary Origins and Diversification of the Mycorrhizal Mutualists.</title>
        <authorList>
            <consortium name="DOE Joint Genome Institute"/>
            <consortium name="Mycorrhizal Genomics Consortium"/>
            <person name="Kohler A."/>
            <person name="Kuo A."/>
            <person name="Nagy L.G."/>
            <person name="Floudas D."/>
            <person name="Copeland A."/>
            <person name="Barry K.W."/>
            <person name="Cichocki N."/>
            <person name="Veneault-Fourrey C."/>
            <person name="LaButti K."/>
            <person name="Lindquist E.A."/>
            <person name="Lipzen A."/>
            <person name="Lundell T."/>
            <person name="Morin E."/>
            <person name="Murat C."/>
            <person name="Riley R."/>
            <person name="Ohm R."/>
            <person name="Sun H."/>
            <person name="Tunlid A."/>
            <person name="Henrissat B."/>
            <person name="Grigoriev I.V."/>
            <person name="Hibbett D.S."/>
            <person name="Martin F."/>
        </authorList>
    </citation>
    <scope>NUCLEOTIDE SEQUENCE [LARGE SCALE GENOMIC DNA]</scope>
    <source>
        <strain evidence="5">441</strain>
    </source>
</reference>
<feature type="domain" description="DNA-directed RNA polymerase RpoA/D/Rpb3-type" evidence="3">
    <location>
        <begin position="8"/>
        <end position="50"/>
    </location>
</feature>
<dbReference type="HOGENOM" id="CLU_2655456_0_0_1"/>
<name>A0A0C9ZE20_9AGAM</name>
<dbReference type="Gene3D" id="3.30.1360.10">
    <property type="entry name" value="RNA polymerase, RBP11-like subunit"/>
    <property type="match status" value="1"/>
</dbReference>
<dbReference type="GO" id="GO:0055029">
    <property type="term" value="C:nuclear DNA-directed RNA polymerase complex"/>
    <property type="evidence" value="ECO:0007669"/>
    <property type="project" value="UniProtKB-ARBA"/>
</dbReference>
<dbReference type="STRING" id="765257.A0A0C9ZE20"/>
<sequence length="76" mass="8982">MSREVYRHPEFEGCVQLARVRDHFLFNIESEGFYPPERLLLEAIKVMRSKIRTIREAAQSLLQDVSVVEDVEMDEE</sequence>
<dbReference type="EMBL" id="KN833760">
    <property type="protein sequence ID" value="KIK20712.1"/>
    <property type="molecule type" value="Genomic_DNA"/>
</dbReference>
<dbReference type="OrthoDB" id="270173at2759"/>
<evidence type="ECO:0000256" key="2">
    <source>
        <dbReference type="ARBA" id="ARBA00023163"/>
    </source>
</evidence>
<dbReference type="SUPFAM" id="SSF55257">
    <property type="entry name" value="RBP11-like subunits of RNA polymerase"/>
    <property type="match status" value="1"/>
</dbReference>
<dbReference type="GO" id="GO:0005736">
    <property type="term" value="C:RNA polymerase I complex"/>
    <property type="evidence" value="ECO:0007669"/>
    <property type="project" value="TreeGrafter"/>
</dbReference>
<keyword evidence="1" id="KW-0240">DNA-directed RNA polymerase</keyword>
<dbReference type="GO" id="GO:0006351">
    <property type="term" value="P:DNA-templated transcription"/>
    <property type="evidence" value="ECO:0007669"/>
    <property type="project" value="InterPro"/>
</dbReference>
<accession>A0A0C9ZE20</accession>
<keyword evidence="2" id="KW-0804">Transcription</keyword>
<dbReference type="InterPro" id="IPR036603">
    <property type="entry name" value="RBP11-like"/>
</dbReference>
<dbReference type="PANTHER" id="PTHR11800:SF13">
    <property type="entry name" value="DNA-DIRECTED RNA POLYMERASES I AND III SUBUNIT RPAC1"/>
    <property type="match status" value="1"/>
</dbReference>
<evidence type="ECO:0000313" key="4">
    <source>
        <dbReference type="EMBL" id="KIK20712.1"/>
    </source>
</evidence>
<dbReference type="InterPro" id="IPR011263">
    <property type="entry name" value="DNA-dir_RNA_pol_RpoA/D/Rpb3"/>
</dbReference>
<dbReference type="PANTHER" id="PTHR11800">
    <property type="entry name" value="DNA-DIRECTED RNA POLYMERASE"/>
    <property type="match status" value="1"/>
</dbReference>
<organism evidence="4 5">
    <name type="scientific">Pisolithus microcarpus 441</name>
    <dbReference type="NCBI Taxonomy" id="765257"/>
    <lineage>
        <taxon>Eukaryota</taxon>
        <taxon>Fungi</taxon>
        <taxon>Dikarya</taxon>
        <taxon>Basidiomycota</taxon>
        <taxon>Agaricomycotina</taxon>
        <taxon>Agaricomycetes</taxon>
        <taxon>Agaricomycetidae</taxon>
        <taxon>Boletales</taxon>
        <taxon>Sclerodermatineae</taxon>
        <taxon>Pisolithaceae</taxon>
        <taxon>Pisolithus</taxon>
    </lineage>
</organism>
<dbReference type="AlphaFoldDB" id="A0A0C9ZE20"/>
<gene>
    <name evidence="4" type="ORF">PISMIDRAFT_575812</name>
</gene>
<proteinExistence type="predicted"/>
<dbReference type="GO" id="GO:0046983">
    <property type="term" value="F:protein dimerization activity"/>
    <property type="evidence" value="ECO:0007669"/>
    <property type="project" value="InterPro"/>
</dbReference>
<dbReference type="GO" id="GO:0003899">
    <property type="term" value="F:DNA-directed RNA polymerase activity"/>
    <property type="evidence" value="ECO:0007669"/>
    <property type="project" value="InterPro"/>
</dbReference>
<evidence type="ECO:0000313" key="5">
    <source>
        <dbReference type="Proteomes" id="UP000054018"/>
    </source>
</evidence>
<dbReference type="Proteomes" id="UP000054018">
    <property type="component" value="Unassembled WGS sequence"/>
</dbReference>
<dbReference type="GO" id="GO:0005666">
    <property type="term" value="C:RNA polymerase III complex"/>
    <property type="evidence" value="ECO:0007669"/>
    <property type="project" value="TreeGrafter"/>
</dbReference>